<keyword evidence="1" id="KW-0547">Nucleotide-binding</keyword>
<dbReference type="SMART" id="SM01086">
    <property type="entry name" value="ClpB_D2-small"/>
    <property type="match status" value="1"/>
</dbReference>
<dbReference type="CDD" id="cd19499">
    <property type="entry name" value="RecA-like_ClpB_Hsp104-like"/>
    <property type="match status" value="1"/>
</dbReference>
<evidence type="ECO:0000259" key="4">
    <source>
        <dbReference type="SMART" id="SM00382"/>
    </source>
</evidence>
<evidence type="ECO:0000259" key="5">
    <source>
        <dbReference type="SMART" id="SM01086"/>
    </source>
</evidence>
<dbReference type="Gene3D" id="1.10.8.60">
    <property type="match status" value="1"/>
</dbReference>
<keyword evidence="3" id="KW-0143">Chaperone</keyword>
<dbReference type="PRINTS" id="PR00300">
    <property type="entry name" value="CLPPROTEASEA"/>
</dbReference>
<evidence type="ECO:0000313" key="7">
    <source>
        <dbReference type="Proteomes" id="UP001183388"/>
    </source>
</evidence>
<dbReference type="RefSeq" id="WP_311631967.1">
    <property type="nucleotide sequence ID" value="NZ_JAVREN010000029.1"/>
</dbReference>
<dbReference type="Gene3D" id="3.40.50.300">
    <property type="entry name" value="P-loop containing nucleotide triphosphate hydrolases"/>
    <property type="match status" value="1"/>
</dbReference>
<name>A0ABU2LBQ9_9ACTN</name>
<organism evidence="6 7">
    <name type="scientific">Streptomyces boetiae</name>
    <dbReference type="NCBI Taxonomy" id="3075541"/>
    <lineage>
        <taxon>Bacteria</taxon>
        <taxon>Bacillati</taxon>
        <taxon>Actinomycetota</taxon>
        <taxon>Actinomycetes</taxon>
        <taxon>Kitasatosporales</taxon>
        <taxon>Streptomycetaceae</taxon>
        <taxon>Streptomyces</taxon>
    </lineage>
</organism>
<evidence type="ECO:0000256" key="1">
    <source>
        <dbReference type="ARBA" id="ARBA00022741"/>
    </source>
</evidence>
<evidence type="ECO:0000313" key="6">
    <source>
        <dbReference type="EMBL" id="MDT0309017.1"/>
    </source>
</evidence>
<feature type="domain" description="AAA+ ATPase" evidence="4">
    <location>
        <begin position="387"/>
        <end position="529"/>
    </location>
</feature>
<dbReference type="PANTHER" id="PTHR11638:SF18">
    <property type="entry name" value="HEAT SHOCK PROTEIN 104"/>
    <property type="match status" value="1"/>
</dbReference>
<gene>
    <name evidence="6" type="ORF">RM780_18925</name>
</gene>
<dbReference type="PANTHER" id="PTHR11638">
    <property type="entry name" value="ATP-DEPENDENT CLP PROTEASE"/>
    <property type="match status" value="1"/>
</dbReference>
<dbReference type="Pfam" id="PF07724">
    <property type="entry name" value="AAA_2"/>
    <property type="match status" value="1"/>
</dbReference>
<proteinExistence type="predicted"/>
<protein>
    <submittedName>
        <fullName evidence="6">AAA family ATPase</fullName>
    </submittedName>
</protein>
<evidence type="ECO:0000256" key="3">
    <source>
        <dbReference type="ARBA" id="ARBA00023186"/>
    </source>
</evidence>
<dbReference type="EMBL" id="JAVREN010000029">
    <property type="protein sequence ID" value="MDT0309017.1"/>
    <property type="molecule type" value="Genomic_DNA"/>
</dbReference>
<dbReference type="Pfam" id="PF10431">
    <property type="entry name" value="ClpB_D2-small"/>
    <property type="match status" value="1"/>
</dbReference>
<sequence length="689" mass="75671">MTRPRPELPGSLNAPPFARELAGTLSVHAQYVLHGNVHDDYLLTHQRDDHALDLPGLLWPVLFSLGYSALVRYDIVDGLTVYPDQEAEAALVESVIGRGRLGRSRGGRLVRGERPPQLLDLEPLLRAIATGLPERAAPREDPRVSAGQAAYRPAEERHPLRLAVLVDYASRIPNAVSRLEPAERDFFLGCLKLANEVEPAPHPRDGRALFNPVIWVTDSERDLPTWLVSGSARVRAIGIPLPDSGDRERMARLQAAEFDAPPPEPFAEGSLLLKGAPRPGGGTREEYEFARAAAGLRLRDMRESAVLARDRGLPFARMPDAVRIYRLGVGRNPWRGDHVRKEIRDGEKTIRRRVLGQEAAVRQTMDILKRAALGLSGAQAAHPGQRPRGVLFFAGPTGTGKTELAKAVAATLFGSEDACLRFDMSEFSAPHSADRLVGAPPGYVGYEAGGELTSKVREDPFRVVLFDEIEKADKGVLDKFLQVLEDGRLTDGQGITTYFSECVLIFTSNLGVQRENPQTRRKEWVVAPGTPYPELAARVGEGVRRHFTEVVGRPELMNRLGGNVVVFDFISPAVARRIFDLQVANLTALLRNDHQLHLVLAEPVAEWLATRCTARLEDGGRGIGNDLETALINPLARELFAQEELPPGSLVTVRSIREDADSGVRLELTLVPGPRPAPAREEPAREARP</sequence>
<dbReference type="InterPro" id="IPR027417">
    <property type="entry name" value="P-loop_NTPase"/>
</dbReference>
<dbReference type="InterPro" id="IPR001270">
    <property type="entry name" value="ClpA/B"/>
</dbReference>
<dbReference type="InterPro" id="IPR050130">
    <property type="entry name" value="ClpA_ClpB"/>
</dbReference>
<dbReference type="SMART" id="SM00382">
    <property type="entry name" value="AAA"/>
    <property type="match status" value="1"/>
</dbReference>
<accession>A0ABU2LBQ9</accession>
<comment type="caution">
    <text evidence="6">The sequence shown here is derived from an EMBL/GenBank/DDBJ whole genome shotgun (WGS) entry which is preliminary data.</text>
</comment>
<dbReference type="SUPFAM" id="SSF52540">
    <property type="entry name" value="P-loop containing nucleoside triphosphate hydrolases"/>
    <property type="match status" value="1"/>
</dbReference>
<dbReference type="Proteomes" id="UP001183388">
    <property type="component" value="Unassembled WGS sequence"/>
</dbReference>
<evidence type="ECO:0000256" key="2">
    <source>
        <dbReference type="ARBA" id="ARBA00022840"/>
    </source>
</evidence>
<reference evidence="7" key="1">
    <citation type="submission" date="2023-07" db="EMBL/GenBank/DDBJ databases">
        <title>30 novel species of actinomycetes from the DSMZ collection.</title>
        <authorList>
            <person name="Nouioui I."/>
        </authorList>
    </citation>
    <scope>NUCLEOTIDE SEQUENCE [LARGE SCALE GENOMIC DNA]</scope>
    <source>
        <strain evidence="7">DSM 44917</strain>
    </source>
</reference>
<keyword evidence="2" id="KW-0067">ATP-binding</keyword>
<keyword evidence="7" id="KW-1185">Reference proteome</keyword>
<dbReference type="InterPro" id="IPR003593">
    <property type="entry name" value="AAA+_ATPase"/>
</dbReference>
<dbReference type="InterPro" id="IPR019489">
    <property type="entry name" value="Clp_ATPase_C"/>
</dbReference>
<feature type="domain" description="Clp ATPase C-terminal" evidence="5">
    <location>
        <begin position="570"/>
        <end position="666"/>
    </location>
</feature>
<dbReference type="InterPro" id="IPR003959">
    <property type="entry name" value="ATPase_AAA_core"/>
</dbReference>